<protein>
    <submittedName>
        <fullName evidence="1">Uncharacterized protein</fullName>
    </submittedName>
</protein>
<dbReference type="AlphaFoldDB" id="A0AAU9EUW9"/>
<dbReference type="EMBL" id="AP028654">
    <property type="protein sequence ID" value="BEP28880.1"/>
    <property type="molecule type" value="Genomic_DNA"/>
</dbReference>
<dbReference type="KEGG" id="hprf:HLPR_12110"/>
<accession>A0AAU9EUW9</accession>
<sequence>MSSKLNVCKVASAKFNSKLNIENSIKACSCIKLTISRKNALF</sequence>
<organism evidence="1 2">
    <name type="scientific">Helicovermis profundi</name>
    <dbReference type="NCBI Taxonomy" id="3065157"/>
    <lineage>
        <taxon>Bacteria</taxon>
        <taxon>Bacillati</taxon>
        <taxon>Bacillota</taxon>
        <taxon>Clostridia</taxon>
        <taxon>Helicovermis</taxon>
    </lineage>
</organism>
<proteinExistence type="predicted"/>
<dbReference type="RefSeq" id="WP_338537182.1">
    <property type="nucleotide sequence ID" value="NZ_AP028654.1"/>
</dbReference>
<name>A0AAU9EUW9_9FIRM</name>
<gene>
    <name evidence="1" type="ORF">HLPR_12110</name>
</gene>
<evidence type="ECO:0000313" key="2">
    <source>
        <dbReference type="Proteomes" id="UP001321786"/>
    </source>
</evidence>
<reference evidence="1 2" key="1">
    <citation type="submission" date="2023-08" db="EMBL/GenBank/DDBJ databases">
        <title>Helicovermis profunda gen. nov., sp. nov., a novel mesophilic, fermentative bacterium within the Bacillota from a deep-sea hydrothermal vent chimney.</title>
        <authorList>
            <person name="Miyazaki U."/>
            <person name="Mizutani D."/>
            <person name="Hashimoto Y."/>
            <person name="Tame A."/>
            <person name="Sawayama S."/>
            <person name="Miyazaki J."/>
            <person name="Takai K."/>
            <person name="Nakagawa S."/>
        </authorList>
    </citation>
    <scope>NUCLEOTIDE SEQUENCE [LARGE SCALE GENOMIC DNA]</scope>
    <source>
        <strain evidence="1 2">S502</strain>
    </source>
</reference>
<evidence type="ECO:0000313" key="1">
    <source>
        <dbReference type="EMBL" id="BEP28880.1"/>
    </source>
</evidence>
<keyword evidence="2" id="KW-1185">Reference proteome</keyword>
<dbReference type="Proteomes" id="UP001321786">
    <property type="component" value="Chromosome"/>
</dbReference>